<name>A0A3E0UCF1_9GAMM</name>
<protein>
    <submittedName>
        <fullName evidence="2">Uncharacterized protein</fullName>
    </submittedName>
</protein>
<sequence>MSFFKSLLLAILATLFLTYVLGISILDLFDVDVYMGDELIEPLKAISFAALVAVVLVIVAMAIVLTVFGSILFVGLLVVGALGLAAIGVFWPVLVVAFILWLVLREPKKAPVN</sequence>
<comment type="caution">
    <text evidence="2">The sequence shown here is derived from an EMBL/GenBank/DDBJ whole genome shotgun (WGS) entry which is preliminary data.</text>
</comment>
<feature type="transmembrane region" description="Helical" evidence="1">
    <location>
        <begin position="46"/>
        <end position="68"/>
    </location>
</feature>
<proteinExistence type="predicted"/>
<keyword evidence="1" id="KW-0472">Membrane</keyword>
<accession>A0A3E0UCF1</accession>
<evidence type="ECO:0000313" key="2">
    <source>
        <dbReference type="EMBL" id="REL34257.1"/>
    </source>
</evidence>
<evidence type="ECO:0000256" key="1">
    <source>
        <dbReference type="SAM" id="Phobius"/>
    </source>
</evidence>
<dbReference type="Proteomes" id="UP000256999">
    <property type="component" value="Unassembled WGS sequence"/>
</dbReference>
<dbReference type="RefSeq" id="WP_115998934.1">
    <property type="nucleotide sequence ID" value="NZ_QUOV01000001.1"/>
</dbReference>
<keyword evidence="1" id="KW-0812">Transmembrane</keyword>
<dbReference type="AlphaFoldDB" id="A0A3E0UCF1"/>
<organism evidence="2 3">
    <name type="scientific">Thalassotalea euphylliae</name>
    <dbReference type="NCBI Taxonomy" id="1655234"/>
    <lineage>
        <taxon>Bacteria</taxon>
        <taxon>Pseudomonadati</taxon>
        <taxon>Pseudomonadota</taxon>
        <taxon>Gammaproteobacteria</taxon>
        <taxon>Alteromonadales</taxon>
        <taxon>Colwelliaceae</taxon>
        <taxon>Thalassotalea</taxon>
    </lineage>
</organism>
<feature type="transmembrane region" description="Helical" evidence="1">
    <location>
        <begin position="75"/>
        <end position="104"/>
    </location>
</feature>
<keyword evidence="1" id="KW-1133">Transmembrane helix</keyword>
<gene>
    <name evidence="2" type="ORF">DXX92_02225</name>
</gene>
<reference evidence="2 3" key="1">
    <citation type="submission" date="2018-08" db="EMBL/GenBank/DDBJ databases">
        <title>Thalassotalea euphylliae genome.</title>
        <authorList>
            <person name="Summers S."/>
            <person name="Rice S.A."/>
            <person name="Freckelton M.L."/>
            <person name="Nedved B.T."/>
            <person name="Hadfield M.G."/>
        </authorList>
    </citation>
    <scope>NUCLEOTIDE SEQUENCE [LARGE SCALE GENOMIC DNA]</scope>
    <source>
        <strain evidence="2 3">H2</strain>
    </source>
</reference>
<evidence type="ECO:0000313" key="3">
    <source>
        <dbReference type="Proteomes" id="UP000256999"/>
    </source>
</evidence>
<dbReference type="EMBL" id="QUOV01000001">
    <property type="protein sequence ID" value="REL34257.1"/>
    <property type="molecule type" value="Genomic_DNA"/>
</dbReference>